<dbReference type="KEGG" id="ttf:THTE_1791"/>
<keyword evidence="2" id="KW-1185">Reference proteome</keyword>
<proteinExistence type="predicted"/>
<gene>
    <name evidence="1" type="ORF">THTE_1791</name>
</gene>
<dbReference type="EMBL" id="CP018477">
    <property type="protein sequence ID" value="ASV74393.1"/>
    <property type="molecule type" value="Genomic_DNA"/>
</dbReference>
<organism evidence="1 2">
    <name type="scientific">Thermogutta terrifontis</name>
    <dbReference type="NCBI Taxonomy" id="1331910"/>
    <lineage>
        <taxon>Bacteria</taxon>
        <taxon>Pseudomonadati</taxon>
        <taxon>Planctomycetota</taxon>
        <taxon>Planctomycetia</taxon>
        <taxon>Pirellulales</taxon>
        <taxon>Thermoguttaceae</taxon>
        <taxon>Thermogutta</taxon>
    </lineage>
</organism>
<reference evidence="1 2" key="1">
    <citation type="journal article" name="Front. Microbiol.">
        <title>Sugar Metabolism of the First Thermophilic Planctomycete Thermogutta terrifontis: Comparative Genomic and Transcriptomic Approaches.</title>
        <authorList>
            <person name="Elcheninov A.G."/>
            <person name="Menzel P."/>
            <person name="Gudbergsdottir S.R."/>
            <person name="Slesarev A.I."/>
            <person name="Kadnikov V.V."/>
            <person name="Krogh A."/>
            <person name="Bonch-Osmolovskaya E.A."/>
            <person name="Peng X."/>
            <person name="Kublanov I.V."/>
        </authorList>
    </citation>
    <scope>NUCLEOTIDE SEQUENCE [LARGE SCALE GENOMIC DNA]</scope>
    <source>
        <strain evidence="1 2">R1</strain>
    </source>
</reference>
<protein>
    <submittedName>
        <fullName evidence="1">Uncharacterized protein</fullName>
    </submittedName>
</protein>
<evidence type="ECO:0000313" key="2">
    <source>
        <dbReference type="Proteomes" id="UP000215086"/>
    </source>
</evidence>
<evidence type="ECO:0000313" key="1">
    <source>
        <dbReference type="EMBL" id="ASV74393.1"/>
    </source>
</evidence>
<dbReference type="Proteomes" id="UP000215086">
    <property type="component" value="Chromosome"/>
</dbReference>
<dbReference type="AlphaFoldDB" id="A0A286REL8"/>
<accession>A0A286REL8</accession>
<sequence length="42" mass="4622">MSVPFRPINRGAIVAAYREAAVSQMAVEDYRISTVAEIARPD</sequence>
<name>A0A286REL8_9BACT</name>